<dbReference type="STRING" id="458.Lrub_2607"/>
<sequence length="273" mass="30994">MPDYAIGDIQGCYDPLLRLLDHIQFNERSDRLWFVGDLVNRGPQSLAVLRFVKNLPLAPYVTLGNHDLHLLSRLFTDSPRQNQDDTLDDILAAPDRDDLGHWLRHQSILHHEEPLNVVMCHAGIAPVWDLTQAKQLAGELEQVLSGPDFREFLAHMYGNSPDRWSDDLRGMERLRLITNYCTRMRFCDAQGRLLLHHKGTIAATSTEMLPWFAVPNRRVVEADIVFGHWAALQGHSPHPRIHAIDTGCLWGGALTALRLQDKRRFSVPGLNAA</sequence>
<keyword evidence="3 5" id="KW-0378">Hydrolase</keyword>
<dbReference type="PANTHER" id="PTHR40942:SF4">
    <property type="entry name" value="CYTOCHROME C5"/>
    <property type="match status" value="1"/>
</dbReference>
<dbReference type="EMBL" id="LNYT01000022">
    <property type="protein sequence ID" value="KTD45810.1"/>
    <property type="molecule type" value="Genomic_DNA"/>
</dbReference>
<dbReference type="HAMAP" id="MF_00199">
    <property type="entry name" value="ApaH"/>
    <property type="match status" value="1"/>
</dbReference>
<organism evidence="7 8">
    <name type="scientific">Legionella rubrilucens</name>
    <dbReference type="NCBI Taxonomy" id="458"/>
    <lineage>
        <taxon>Bacteria</taxon>
        <taxon>Pseudomonadati</taxon>
        <taxon>Pseudomonadota</taxon>
        <taxon>Gammaproteobacteria</taxon>
        <taxon>Legionellales</taxon>
        <taxon>Legionellaceae</taxon>
        <taxon>Legionella</taxon>
    </lineage>
</organism>
<dbReference type="Pfam" id="PF00149">
    <property type="entry name" value="Metallophos"/>
    <property type="match status" value="1"/>
</dbReference>
<evidence type="ECO:0000256" key="5">
    <source>
        <dbReference type="HAMAP-Rule" id="MF_00199"/>
    </source>
</evidence>
<evidence type="ECO:0000256" key="3">
    <source>
        <dbReference type="ARBA" id="ARBA00022801"/>
    </source>
</evidence>
<reference evidence="7 8" key="1">
    <citation type="submission" date="2015-11" db="EMBL/GenBank/DDBJ databases">
        <title>Genomic analysis of 38 Legionella species identifies large and diverse effector repertoires.</title>
        <authorList>
            <person name="Burstein D."/>
            <person name="Amaro F."/>
            <person name="Zusman T."/>
            <person name="Lifshitz Z."/>
            <person name="Cohen O."/>
            <person name="Gilbert J.A."/>
            <person name="Pupko T."/>
            <person name="Shuman H.A."/>
            <person name="Segal G."/>
        </authorList>
    </citation>
    <scope>NUCLEOTIDE SEQUENCE [LARGE SCALE GENOMIC DNA]</scope>
    <source>
        <strain evidence="7 8">WA-270A-C2</strain>
    </source>
</reference>
<keyword evidence="8" id="KW-1185">Reference proteome</keyword>
<feature type="domain" description="Calcineurin-like phosphoesterase" evidence="6">
    <location>
        <begin position="5"/>
        <end position="155"/>
    </location>
</feature>
<evidence type="ECO:0000256" key="2">
    <source>
        <dbReference type="ARBA" id="ARBA00005419"/>
    </source>
</evidence>
<dbReference type="PIRSF" id="PIRSF000903">
    <property type="entry name" value="B5n-ttraPtase_sm"/>
    <property type="match status" value="1"/>
</dbReference>
<dbReference type="NCBIfam" id="TIGR00668">
    <property type="entry name" value="apaH"/>
    <property type="match status" value="1"/>
</dbReference>
<dbReference type="Gene3D" id="3.60.21.10">
    <property type="match status" value="1"/>
</dbReference>
<dbReference type="SUPFAM" id="SSF56300">
    <property type="entry name" value="Metallo-dependent phosphatases"/>
    <property type="match status" value="1"/>
</dbReference>
<evidence type="ECO:0000313" key="7">
    <source>
        <dbReference type="EMBL" id="KTD45810.1"/>
    </source>
</evidence>
<name>A0A0W0XN19_9GAMM</name>
<dbReference type="EC" id="3.6.1.41" evidence="5"/>
<dbReference type="InterPro" id="IPR004617">
    <property type="entry name" value="ApaH"/>
</dbReference>
<comment type="caution">
    <text evidence="7">The sequence shown here is derived from an EMBL/GenBank/DDBJ whole genome shotgun (WGS) entry which is preliminary data.</text>
</comment>
<proteinExistence type="inferred from homology"/>
<gene>
    <name evidence="5 7" type="primary">apaH</name>
    <name evidence="7" type="ORF">Lrub_2607</name>
</gene>
<evidence type="ECO:0000256" key="4">
    <source>
        <dbReference type="ARBA" id="ARBA00049417"/>
    </source>
</evidence>
<dbReference type="Proteomes" id="UP000054608">
    <property type="component" value="Unassembled WGS sequence"/>
</dbReference>
<accession>A0A0W0XN19</accession>
<protein>
    <recommendedName>
        <fullName evidence="5">Bis(5'-nucleosyl)-tetraphosphatase, symmetrical</fullName>
        <ecNumber evidence="5">3.6.1.41</ecNumber>
    </recommendedName>
    <alternativeName>
        <fullName evidence="5">Ap4A hydrolase</fullName>
    </alternativeName>
    <alternativeName>
        <fullName evidence="5">Diadenosine 5',5'''-P1,P4-tetraphosphate pyrophosphohydrolase</fullName>
    </alternativeName>
    <alternativeName>
        <fullName evidence="5">Diadenosine tetraphosphatase</fullName>
    </alternativeName>
</protein>
<evidence type="ECO:0000313" key="8">
    <source>
        <dbReference type="Proteomes" id="UP000054608"/>
    </source>
</evidence>
<comment type="catalytic activity">
    <reaction evidence="4 5">
        <text>P(1),P(4)-bis(5'-adenosyl) tetraphosphate + H2O = 2 ADP + 2 H(+)</text>
        <dbReference type="Rhea" id="RHEA:24252"/>
        <dbReference type="ChEBI" id="CHEBI:15377"/>
        <dbReference type="ChEBI" id="CHEBI:15378"/>
        <dbReference type="ChEBI" id="CHEBI:58141"/>
        <dbReference type="ChEBI" id="CHEBI:456216"/>
        <dbReference type="EC" id="3.6.1.41"/>
    </reaction>
</comment>
<comment type="similarity">
    <text evidence="2 5">Belongs to the Ap4A hydrolase family.</text>
</comment>
<dbReference type="InterPro" id="IPR029052">
    <property type="entry name" value="Metallo-depent_PP-like"/>
</dbReference>
<dbReference type="PATRIC" id="fig|458.5.peg.2716"/>
<dbReference type="InterPro" id="IPR004843">
    <property type="entry name" value="Calcineurin-like_PHP"/>
</dbReference>
<dbReference type="AlphaFoldDB" id="A0A0W0XN19"/>
<dbReference type="NCBIfam" id="NF001204">
    <property type="entry name" value="PRK00166.1"/>
    <property type="match status" value="1"/>
</dbReference>
<dbReference type="OrthoDB" id="9807890at2"/>
<dbReference type="CDD" id="cd07422">
    <property type="entry name" value="MPP_ApaH"/>
    <property type="match status" value="1"/>
</dbReference>
<dbReference type="RefSeq" id="WP_058532570.1">
    <property type="nucleotide sequence ID" value="NZ_CAAAIN010000004.1"/>
</dbReference>
<comment type="function">
    <text evidence="1 5">Hydrolyzes diadenosine 5',5'''-P1,P4-tetraphosphate to yield ADP.</text>
</comment>
<evidence type="ECO:0000256" key="1">
    <source>
        <dbReference type="ARBA" id="ARBA00003413"/>
    </source>
</evidence>
<evidence type="ECO:0000259" key="6">
    <source>
        <dbReference type="Pfam" id="PF00149"/>
    </source>
</evidence>
<dbReference type="GO" id="GO:0008803">
    <property type="term" value="F:bis(5'-nucleosyl)-tetraphosphatase (symmetrical) activity"/>
    <property type="evidence" value="ECO:0007669"/>
    <property type="project" value="UniProtKB-UniRule"/>
</dbReference>
<dbReference type="PANTHER" id="PTHR40942">
    <property type="match status" value="1"/>
</dbReference>